<reference evidence="2 3" key="1">
    <citation type="submission" date="2019-03" db="EMBL/GenBank/DDBJ databases">
        <title>Single cell metagenomics reveals metabolic interactions within the superorganism composed of flagellate Streblomastix strix and complex community of Bacteroidetes bacteria on its surface.</title>
        <authorList>
            <person name="Treitli S.C."/>
            <person name="Kolisko M."/>
            <person name="Husnik F."/>
            <person name="Keeling P."/>
            <person name="Hampl V."/>
        </authorList>
    </citation>
    <scope>NUCLEOTIDE SEQUENCE [LARGE SCALE GENOMIC DNA]</scope>
    <source>
        <strain evidence="2">ST1C</strain>
    </source>
</reference>
<proteinExistence type="predicted"/>
<gene>
    <name evidence="2" type="ORF">EZS28_031424</name>
</gene>
<dbReference type="EMBL" id="SNRW01013059">
    <property type="protein sequence ID" value="KAA6373049.1"/>
    <property type="molecule type" value="Genomic_DNA"/>
</dbReference>
<feature type="compositionally biased region" description="Basic and acidic residues" evidence="1">
    <location>
        <begin position="12"/>
        <end position="23"/>
    </location>
</feature>
<evidence type="ECO:0000313" key="3">
    <source>
        <dbReference type="Proteomes" id="UP000324800"/>
    </source>
</evidence>
<organism evidence="2 3">
    <name type="scientific">Streblomastix strix</name>
    <dbReference type="NCBI Taxonomy" id="222440"/>
    <lineage>
        <taxon>Eukaryota</taxon>
        <taxon>Metamonada</taxon>
        <taxon>Preaxostyla</taxon>
        <taxon>Oxymonadida</taxon>
        <taxon>Streblomastigidae</taxon>
        <taxon>Streblomastix</taxon>
    </lineage>
</organism>
<dbReference type="AlphaFoldDB" id="A0A5J4URP2"/>
<dbReference type="Proteomes" id="UP000324800">
    <property type="component" value="Unassembled WGS sequence"/>
</dbReference>
<comment type="caution">
    <text evidence="2">The sequence shown here is derived from an EMBL/GenBank/DDBJ whole genome shotgun (WGS) entry which is preliminary data.</text>
</comment>
<feature type="region of interest" description="Disordered" evidence="1">
    <location>
        <begin position="12"/>
        <end position="33"/>
    </location>
</feature>
<evidence type="ECO:0000313" key="2">
    <source>
        <dbReference type="EMBL" id="KAA6373049.1"/>
    </source>
</evidence>
<name>A0A5J4URP2_9EUKA</name>
<sequence>MAEIGLNAFEKETTQEFEAEKRQQGAGRQSGLGGLMEIDGMEDDYDYYESQANRYDRMKSRAKLFIRLLFHPSMIQRTGKHAGLQFRQEAGDVLATPVGYLNKDTKKINRLSSTVSAQNYIDEKLLSKRFSVSEQDLDDNQATPENVVVFDKKMNAFYSVDGYSTAVGFGDPEHLHKRNWKKKYFSDVNDLERAALAVKLKQQGINDGPYMKQLSMTKPQKV</sequence>
<accession>A0A5J4URP2</accession>
<evidence type="ECO:0000256" key="1">
    <source>
        <dbReference type="SAM" id="MobiDB-lite"/>
    </source>
</evidence>
<protein>
    <submittedName>
        <fullName evidence="2">Uncharacterized protein</fullName>
    </submittedName>
</protein>